<dbReference type="Gene3D" id="3.30.420.10">
    <property type="entry name" value="Ribonuclease H-like superfamily/Ribonuclease H"/>
    <property type="match status" value="1"/>
</dbReference>
<organism evidence="2 3">
    <name type="scientific">Saccoglossus kowalevskii</name>
    <name type="common">Acorn worm</name>
    <dbReference type="NCBI Taxonomy" id="10224"/>
    <lineage>
        <taxon>Eukaryota</taxon>
        <taxon>Metazoa</taxon>
        <taxon>Hemichordata</taxon>
        <taxon>Enteropneusta</taxon>
        <taxon>Harrimaniidae</taxon>
        <taxon>Saccoglossus</taxon>
    </lineage>
</organism>
<dbReference type="GeneID" id="102800844"/>
<gene>
    <name evidence="3" type="primary">LOC102800844</name>
</gene>
<dbReference type="Pfam" id="PF13358">
    <property type="entry name" value="DDE_3"/>
    <property type="match status" value="1"/>
</dbReference>
<dbReference type="RefSeq" id="XP_006816734.1">
    <property type="nucleotide sequence ID" value="XM_006816671.1"/>
</dbReference>
<dbReference type="Proteomes" id="UP000694865">
    <property type="component" value="Unplaced"/>
</dbReference>
<protein>
    <submittedName>
        <fullName evidence="3">Uncharacterized protein LOC102800844</fullName>
    </submittedName>
</protein>
<dbReference type="InterPro" id="IPR038717">
    <property type="entry name" value="Tc1-like_DDE_dom"/>
</dbReference>
<proteinExistence type="predicted"/>
<dbReference type="PANTHER" id="PTHR46564">
    <property type="entry name" value="TRANSPOSASE"/>
    <property type="match status" value="1"/>
</dbReference>
<keyword evidence="2" id="KW-1185">Reference proteome</keyword>
<sequence>MDECGVKINTGQSAYGHSQGGVRCVEIGRYIAGPNHTLNFIVGLNASMFASVIPGPSNANQFVIFFTEATEAFTVDGEPVLTPGDTVVVDNAPIHHHEAERLLFNLLDDFGIELVYLPTYSPDFNPAENCFNKLKITLKRDYYRELLHDNLPIAVYDALSEITPHDTWEFFNATGYLNMNPNL</sequence>
<feature type="domain" description="Tc1-like transposase DDE" evidence="1">
    <location>
        <begin position="1"/>
        <end position="141"/>
    </location>
</feature>
<evidence type="ECO:0000259" key="1">
    <source>
        <dbReference type="Pfam" id="PF13358"/>
    </source>
</evidence>
<evidence type="ECO:0000313" key="3">
    <source>
        <dbReference type="RefSeq" id="XP_006816734.1"/>
    </source>
</evidence>
<reference evidence="3" key="1">
    <citation type="submission" date="2025-08" db="UniProtKB">
        <authorList>
            <consortium name="RefSeq"/>
        </authorList>
    </citation>
    <scope>IDENTIFICATION</scope>
    <source>
        <tissue evidence="3">Testes</tissue>
    </source>
</reference>
<dbReference type="InterPro" id="IPR036397">
    <property type="entry name" value="RNaseH_sf"/>
</dbReference>
<dbReference type="PANTHER" id="PTHR46564:SF1">
    <property type="entry name" value="TRANSPOSASE"/>
    <property type="match status" value="1"/>
</dbReference>
<accession>A0ABM0M9P3</accession>
<evidence type="ECO:0000313" key="2">
    <source>
        <dbReference type="Proteomes" id="UP000694865"/>
    </source>
</evidence>
<name>A0ABM0M9P3_SACKO</name>